<evidence type="ECO:0000313" key="3">
    <source>
        <dbReference type="Proteomes" id="UP000038009"/>
    </source>
</evidence>
<comment type="caution">
    <text evidence="2">The sequence shown here is derived from an EMBL/GenBank/DDBJ whole genome shotgun (WGS) entry which is preliminary data.</text>
</comment>
<dbReference type="OrthoDB" id="245901at2759"/>
<dbReference type="EMBL" id="LJSK01000194">
    <property type="protein sequence ID" value="KPI85334.1"/>
    <property type="molecule type" value="Genomic_DNA"/>
</dbReference>
<gene>
    <name evidence="2" type="ORF">ABL78_5616</name>
</gene>
<protein>
    <submittedName>
        <fullName evidence="2">Uncharacterized protein</fullName>
    </submittedName>
</protein>
<sequence>MPQEVIIGTSDAGEYPDDPSQEVKQEMPALSAVEAHVQRLRYDLCGDCHAKGRYASRVRIPASDLTRIGSLIDLLDQLQYWAIEEATTFVEEPSRLAETEAPEAVVACVCSGRPQLMTQALSVVQPMLHHPQTAFEVRRVVRQVIRYRRRASGKTTKSREEDAEDDDAADEWSQAAEDCAGCDPLLTLLAEIMASHAGVAPLLSQVVGTAAAVVQVVLCDLAQGEAYETALHRVQDIVDTLYETPLVLHIETAMRRFAEVAQLQLNGVRFFAAMVDLPTLTDNSQEFVLVSTAAASATRARDEGAKSTKAEEHVEESLPLCMADVVAHSDGVLVVLQRAMQHHRQLLALCRGVLHIWKRCAQLPSSRLSLLRHGVYGAALRQLGEAGPYTADVFGTAAEIVGCFIPLLDALQRRSLLLTLRGILQRRPQLDVVELVLALLVAVLTVVNRGSGTEKDLHRPVHRHGDEKVLEGASSSGRPSMRDPYAMYAMCPLPPPSSSLPPPHANATAESTVTPRQCCLQLSPLLWQPPSSPACRTGSCAADRDTWRFMLENCAIPQFVSGLRGYFAACEVVDEEDAEAVQRVCALADAVLSHF</sequence>
<reference evidence="2 3" key="1">
    <citation type="journal article" date="2015" name="PLoS Pathog.">
        <title>Leptomonas seymouri: Adaptations to the Dixenous Life Cycle Analyzed by Genome Sequencing, Transcriptome Profiling and Co-infection with Leishmania donovani.</title>
        <authorList>
            <person name="Kraeva N."/>
            <person name="Butenko A."/>
            <person name="Hlavacova J."/>
            <person name="Kostygov A."/>
            <person name="Myskova J."/>
            <person name="Grybchuk D."/>
            <person name="Lestinova T."/>
            <person name="Votypka J."/>
            <person name="Volf P."/>
            <person name="Opperdoes F."/>
            <person name="Flegontov P."/>
            <person name="Lukes J."/>
            <person name="Yurchenko V."/>
        </authorList>
    </citation>
    <scope>NUCLEOTIDE SEQUENCE [LARGE SCALE GENOMIC DNA]</scope>
    <source>
        <strain evidence="2 3">ATCC 30220</strain>
    </source>
</reference>
<evidence type="ECO:0000313" key="2">
    <source>
        <dbReference type="EMBL" id="KPI85334.1"/>
    </source>
</evidence>
<organism evidence="2 3">
    <name type="scientific">Leptomonas seymouri</name>
    <dbReference type="NCBI Taxonomy" id="5684"/>
    <lineage>
        <taxon>Eukaryota</taxon>
        <taxon>Discoba</taxon>
        <taxon>Euglenozoa</taxon>
        <taxon>Kinetoplastea</taxon>
        <taxon>Metakinetoplastina</taxon>
        <taxon>Trypanosomatida</taxon>
        <taxon>Trypanosomatidae</taxon>
        <taxon>Leishmaniinae</taxon>
        <taxon>Leptomonas</taxon>
    </lineage>
</organism>
<dbReference type="AlphaFoldDB" id="A0A0N1I200"/>
<proteinExistence type="predicted"/>
<feature type="region of interest" description="Disordered" evidence="1">
    <location>
        <begin position="1"/>
        <end position="21"/>
    </location>
</feature>
<name>A0A0N1I200_LEPSE</name>
<evidence type="ECO:0000256" key="1">
    <source>
        <dbReference type="SAM" id="MobiDB-lite"/>
    </source>
</evidence>
<accession>A0A0N1I200</accession>
<dbReference type="OMA" id="YAMYPQP"/>
<feature type="region of interest" description="Disordered" evidence="1">
    <location>
        <begin position="152"/>
        <end position="172"/>
    </location>
</feature>
<keyword evidence="3" id="KW-1185">Reference proteome</keyword>
<feature type="compositionally biased region" description="Acidic residues" evidence="1">
    <location>
        <begin position="161"/>
        <end position="170"/>
    </location>
</feature>
<feature type="compositionally biased region" description="Basic and acidic residues" evidence="1">
    <location>
        <begin position="453"/>
        <end position="470"/>
    </location>
</feature>
<feature type="region of interest" description="Disordered" evidence="1">
    <location>
        <begin position="453"/>
        <end position="479"/>
    </location>
</feature>
<dbReference type="Proteomes" id="UP000038009">
    <property type="component" value="Unassembled WGS sequence"/>
</dbReference>
<dbReference type="VEuPathDB" id="TriTrypDB:Lsey_0194_0120"/>